<dbReference type="InterPro" id="IPR008949">
    <property type="entry name" value="Isoprenoid_synthase_dom_sf"/>
</dbReference>
<dbReference type="EC" id="4.2.3.-" evidence="6"/>
<evidence type="ECO:0000256" key="3">
    <source>
        <dbReference type="ARBA" id="ARBA00022723"/>
    </source>
</evidence>
<evidence type="ECO:0000256" key="1">
    <source>
        <dbReference type="ARBA" id="ARBA00001946"/>
    </source>
</evidence>
<accession>A0AAV5AMT8</accession>
<dbReference type="AlphaFoldDB" id="A0AAV5AMT8"/>
<reference evidence="7" key="1">
    <citation type="submission" date="2021-10" db="EMBL/GenBank/DDBJ databases">
        <title>De novo Genome Assembly of Clathrus columnatus (Basidiomycota, Fungi) Using Illumina and Nanopore Sequence Data.</title>
        <authorList>
            <person name="Ogiso-Tanaka E."/>
            <person name="Itagaki H."/>
            <person name="Hosoya T."/>
            <person name="Hosaka K."/>
        </authorList>
    </citation>
    <scope>NUCLEOTIDE SEQUENCE</scope>
    <source>
        <strain evidence="7">MO-923</strain>
    </source>
</reference>
<dbReference type="GO" id="GO:0046872">
    <property type="term" value="F:metal ion binding"/>
    <property type="evidence" value="ECO:0007669"/>
    <property type="project" value="UniProtKB-KW"/>
</dbReference>
<dbReference type="InterPro" id="IPR034686">
    <property type="entry name" value="Terpene_cyclase-like_2"/>
</dbReference>
<dbReference type="PANTHER" id="PTHR35201">
    <property type="entry name" value="TERPENE SYNTHASE"/>
    <property type="match status" value="1"/>
</dbReference>
<dbReference type="Proteomes" id="UP001050691">
    <property type="component" value="Unassembled WGS sequence"/>
</dbReference>
<dbReference type="SFLD" id="SFLDG01020">
    <property type="entry name" value="Terpene_Cyclase_Like_2"/>
    <property type="match status" value="1"/>
</dbReference>
<comment type="similarity">
    <text evidence="2 6">Belongs to the terpene synthase family.</text>
</comment>
<keyword evidence="5 6" id="KW-0456">Lyase</keyword>
<evidence type="ECO:0000313" key="8">
    <source>
        <dbReference type="Proteomes" id="UP001050691"/>
    </source>
</evidence>
<sequence>MSFSTSNQPGFFIPDLWAHCPYPVLYQKNGDEVGATSEKWVQDSCRVITPLLRQTITRLGAPQLAAYCYNQCSDERFRLVCDFMITLFLLDDLSDDLATQDSEIFSDIVMNALHFPESYRPTQSKGKEQPILELDCSKLTRDYWLRMSTGTTPAVQARIVEDVEQYLIAVHLQAQYRDSGDIPSLEEYIEHRRMSSGCKPLFHIIEYSLNIEIPEEVLTHPLMVTMKNCVNDFVAFSNDIFSYNVEQARGDEHNMITVMMKKYNLDLQSAVNRVGDLCIDAIKTYQKARADFPSFGPTVDRDLESFFHGLQSWMSGSIEWSFVTPRYLGPNRHEIREHKWVTLMKPKTYQTSIIRPNAA</sequence>
<keyword evidence="3 6" id="KW-0479">Metal-binding</keyword>
<organism evidence="7 8">
    <name type="scientific">Clathrus columnatus</name>
    <dbReference type="NCBI Taxonomy" id="1419009"/>
    <lineage>
        <taxon>Eukaryota</taxon>
        <taxon>Fungi</taxon>
        <taxon>Dikarya</taxon>
        <taxon>Basidiomycota</taxon>
        <taxon>Agaricomycotina</taxon>
        <taxon>Agaricomycetes</taxon>
        <taxon>Phallomycetidae</taxon>
        <taxon>Phallales</taxon>
        <taxon>Clathraceae</taxon>
        <taxon>Clathrus</taxon>
    </lineage>
</organism>
<evidence type="ECO:0000256" key="5">
    <source>
        <dbReference type="ARBA" id="ARBA00023239"/>
    </source>
</evidence>
<evidence type="ECO:0000256" key="4">
    <source>
        <dbReference type="ARBA" id="ARBA00022842"/>
    </source>
</evidence>
<dbReference type="Pfam" id="PF19086">
    <property type="entry name" value="Terpene_syn_C_2"/>
    <property type="match status" value="1"/>
</dbReference>
<dbReference type="GO" id="GO:0010333">
    <property type="term" value="F:terpene synthase activity"/>
    <property type="evidence" value="ECO:0007669"/>
    <property type="project" value="InterPro"/>
</dbReference>
<dbReference type="EMBL" id="BPWL01000009">
    <property type="protein sequence ID" value="GJJ14034.1"/>
    <property type="molecule type" value="Genomic_DNA"/>
</dbReference>
<comment type="cofactor">
    <cofactor evidence="1 6">
        <name>Mg(2+)</name>
        <dbReference type="ChEBI" id="CHEBI:18420"/>
    </cofactor>
</comment>
<dbReference type="SUPFAM" id="SSF48576">
    <property type="entry name" value="Terpenoid synthases"/>
    <property type="match status" value="1"/>
</dbReference>
<comment type="caution">
    <text evidence="7">The sequence shown here is derived from an EMBL/GenBank/DDBJ whole genome shotgun (WGS) entry which is preliminary data.</text>
</comment>
<name>A0AAV5AMT8_9AGAM</name>
<keyword evidence="4 6" id="KW-0460">Magnesium</keyword>
<proteinExistence type="inferred from homology"/>
<evidence type="ECO:0000256" key="2">
    <source>
        <dbReference type="ARBA" id="ARBA00006333"/>
    </source>
</evidence>
<evidence type="ECO:0000313" key="7">
    <source>
        <dbReference type="EMBL" id="GJJ14034.1"/>
    </source>
</evidence>
<gene>
    <name evidence="7" type="ORF">Clacol_008291</name>
</gene>
<protein>
    <recommendedName>
        <fullName evidence="6">Terpene synthase</fullName>
        <ecNumber evidence="6">4.2.3.-</ecNumber>
    </recommendedName>
</protein>
<dbReference type="SFLD" id="SFLDS00005">
    <property type="entry name" value="Isoprenoid_Synthase_Type_I"/>
    <property type="match status" value="1"/>
</dbReference>
<dbReference type="GO" id="GO:0008299">
    <property type="term" value="P:isoprenoid biosynthetic process"/>
    <property type="evidence" value="ECO:0007669"/>
    <property type="project" value="UniProtKB-ARBA"/>
</dbReference>
<dbReference type="PANTHER" id="PTHR35201:SF4">
    <property type="entry name" value="BETA-PINACENE SYNTHASE-RELATED"/>
    <property type="match status" value="1"/>
</dbReference>
<dbReference type="Gene3D" id="1.10.600.10">
    <property type="entry name" value="Farnesyl Diphosphate Synthase"/>
    <property type="match status" value="1"/>
</dbReference>
<evidence type="ECO:0000256" key="6">
    <source>
        <dbReference type="RuleBase" id="RU366034"/>
    </source>
</evidence>
<keyword evidence="8" id="KW-1185">Reference proteome</keyword>